<dbReference type="AlphaFoldDB" id="A0A5J9VYE6"/>
<comment type="caution">
    <text evidence="4">The sequence shown here is derived from an EMBL/GenBank/DDBJ whole genome shotgun (WGS) entry which is preliminary data.</text>
</comment>
<dbReference type="PANTHER" id="PTHR47482:SF24">
    <property type="entry name" value="PROTEIN FAR1-RELATED SEQUENCE"/>
    <property type="match status" value="1"/>
</dbReference>
<feature type="compositionally biased region" description="Pro residues" evidence="1">
    <location>
        <begin position="118"/>
        <end position="154"/>
    </location>
</feature>
<evidence type="ECO:0000259" key="3">
    <source>
        <dbReference type="Pfam" id="PF03101"/>
    </source>
</evidence>
<dbReference type="Gramene" id="TVU40657">
    <property type="protein sequence ID" value="TVU40657"/>
    <property type="gene ID" value="EJB05_14126"/>
</dbReference>
<dbReference type="PANTHER" id="PTHR47482">
    <property type="entry name" value="OS11G0632001 PROTEIN"/>
    <property type="match status" value="1"/>
</dbReference>
<evidence type="ECO:0000256" key="1">
    <source>
        <dbReference type="SAM" id="MobiDB-lite"/>
    </source>
</evidence>
<feature type="transmembrane region" description="Helical" evidence="2">
    <location>
        <begin position="572"/>
        <end position="592"/>
    </location>
</feature>
<dbReference type="Proteomes" id="UP000324897">
    <property type="component" value="Chromosome 4"/>
</dbReference>
<sequence>MTLFRATFAVNGDDCHQRQKVGDKSIAPSTWQIRFHLDRVIEGGTYMLRIALAASHVSILKVQVNERAGEAGVEPRVRPDLPFSAGDAKPNQERGQRAFQVGRGGRRAPLFSLLPRCRAPPTPPRHRAPPPPPRRSAPPPPSPAPRAQLPPSPAHPCSTASIPGAASVACRRLPTARQQLLPRPRSPRANCSFPGIRPSRASASFPRIRQRRASFPSSAQHQLHTALRHLLLGSNIINVGERTVAMAPDQMFDLNFEPVDVDGDDADAAIDNLLDTPQGVGQQPEVAHPDEGHASSEDDNAKSAGMTVPTATTASGAVDVEEGVEVISTPNDPCVGMTFDTYEAAKSFYNNYARYKGFSVRTDNSKETKWAGGTSRVKYVCHKAGVNKKKKPAIDGPITEKEVTKKRKRDHIERTKCPSLMAVKFTRSYWVVDNFRAEHNHDLVQKFSLTKFLRSHRDIPPEEKQFIRTLHNCTIKTVRAYQLMCELYGGEQNVPYTVCDCKNLHKSYGVENEEKDMKKTFELFDEMKKQDPDFFYDYTLDKFGRVEHLLWIDGESTKQDQVGTTGSFVDTGISRTAIIIIIILLFIASIFVTDFLLTIAIVILVLILIFVSNAVTVAIRTMRTSILTAKRHIFNMYSTVASRSPTIFIRTVFLIRIISGLFISVFSITLIVVFQRFLIFILRHVSWIVPVLRPALTVEFSNPVTSIVRRRCRNQFLFPLIDLSSTNSNFLDKACCPLNCN</sequence>
<evidence type="ECO:0000313" key="5">
    <source>
        <dbReference type="Proteomes" id="UP000324897"/>
    </source>
</evidence>
<feature type="compositionally biased region" description="Basic and acidic residues" evidence="1">
    <location>
        <begin position="287"/>
        <end position="301"/>
    </location>
</feature>
<evidence type="ECO:0000313" key="4">
    <source>
        <dbReference type="EMBL" id="TVU40657.1"/>
    </source>
</evidence>
<feature type="domain" description="FAR1" evidence="3">
    <location>
        <begin position="347"/>
        <end position="444"/>
    </location>
</feature>
<feature type="region of interest" description="Disordered" evidence="1">
    <location>
        <begin position="68"/>
        <end position="160"/>
    </location>
</feature>
<keyword evidence="2" id="KW-1133">Transmembrane helix</keyword>
<keyword evidence="2" id="KW-0472">Membrane</keyword>
<dbReference type="InterPro" id="IPR004330">
    <property type="entry name" value="FAR1_DNA_bnd_dom"/>
</dbReference>
<keyword evidence="5" id="KW-1185">Reference proteome</keyword>
<accession>A0A5J9VYE6</accession>
<feature type="compositionally biased region" description="Basic and acidic residues" evidence="1">
    <location>
        <begin position="68"/>
        <end position="79"/>
    </location>
</feature>
<reference evidence="4 5" key="1">
    <citation type="journal article" date="2019" name="Sci. Rep.">
        <title>A high-quality genome of Eragrostis curvula grass provides insights into Poaceae evolution and supports new strategies to enhance forage quality.</title>
        <authorList>
            <person name="Carballo J."/>
            <person name="Santos B.A.C.M."/>
            <person name="Zappacosta D."/>
            <person name="Garbus I."/>
            <person name="Selva J.P."/>
            <person name="Gallo C.A."/>
            <person name="Diaz A."/>
            <person name="Albertini E."/>
            <person name="Caccamo M."/>
            <person name="Echenique V."/>
        </authorList>
    </citation>
    <scope>NUCLEOTIDE SEQUENCE [LARGE SCALE GENOMIC DNA]</scope>
    <source>
        <strain evidence="5">cv. Victoria</strain>
        <tissue evidence="4">Leaf</tissue>
    </source>
</reference>
<dbReference type="OrthoDB" id="785127at2759"/>
<feature type="region of interest" description="Disordered" evidence="1">
    <location>
        <begin position="177"/>
        <end position="198"/>
    </location>
</feature>
<protein>
    <recommendedName>
        <fullName evidence="3">FAR1 domain-containing protein</fullName>
    </recommendedName>
</protein>
<dbReference type="Pfam" id="PF03101">
    <property type="entry name" value="FAR1"/>
    <property type="match status" value="1"/>
</dbReference>
<feature type="region of interest" description="Disordered" evidence="1">
    <location>
        <begin position="275"/>
        <end position="307"/>
    </location>
</feature>
<feature type="non-terminal residue" evidence="4">
    <location>
        <position position="1"/>
    </location>
</feature>
<name>A0A5J9VYE6_9POAL</name>
<dbReference type="EMBL" id="RWGY01000007">
    <property type="protein sequence ID" value="TVU40657.1"/>
    <property type="molecule type" value="Genomic_DNA"/>
</dbReference>
<feature type="transmembrane region" description="Helical" evidence="2">
    <location>
        <begin position="647"/>
        <end position="674"/>
    </location>
</feature>
<keyword evidence="2" id="KW-0812">Transmembrane</keyword>
<evidence type="ECO:0000256" key="2">
    <source>
        <dbReference type="SAM" id="Phobius"/>
    </source>
</evidence>
<gene>
    <name evidence="4" type="ORF">EJB05_14126</name>
</gene>
<organism evidence="4 5">
    <name type="scientific">Eragrostis curvula</name>
    <name type="common">weeping love grass</name>
    <dbReference type="NCBI Taxonomy" id="38414"/>
    <lineage>
        <taxon>Eukaryota</taxon>
        <taxon>Viridiplantae</taxon>
        <taxon>Streptophyta</taxon>
        <taxon>Embryophyta</taxon>
        <taxon>Tracheophyta</taxon>
        <taxon>Spermatophyta</taxon>
        <taxon>Magnoliopsida</taxon>
        <taxon>Liliopsida</taxon>
        <taxon>Poales</taxon>
        <taxon>Poaceae</taxon>
        <taxon>PACMAD clade</taxon>
        <taxon>Chloridoideae</taxon>
        <taxon>Eragrostideae</taxon>
        <taxon>Eragrostidinae</taxon>
        <taxon>Eragrostis</taxon>
    </lineage>
</organism>
<proteinExistence type="predicted"/>